<organism evidence="8 9">
    <name type="scientific">Desulfurobacterium pacificum</name>
    <dbReference type="NCBI Taxonomy" id="240166"/>
    <lineage>
        <taxon>Bacteria</taxon>
        <taxon>Pseudomonadati</taxon>
        <taxon>Aquificota</taxon>
        <taxon>Aquificia</taxon>
        <taxon>Desulfurobacteriales</taxon>
        <taxon>Desulfurobacteriaceae</taxon>
        <taxon>Desulfurobacterium</taxon>
    </lineage>
</organism>
<keyword evidence="4 6" id="KW-0472">Membrane</keyword>
<dbReference type="Proteomes" id="UP001157911">
    <property type="component" value="Unassembled WGS sequence"/>
</dbReference>
<keyword evidence="9" id="KW-1185">Reference proteome</keyword>
<reference evidence="8 9" key="1">
    <citation type="submission" date="2017-05" db="EMBL/GenBank/DDBJ databases">
        <authorList>
            <person name="Varghese N."/>
            <person name="Submissions S."/>
        </authorList>
    </citation>
    <scope>NUCLEOTIDE SEQUENCE [LARGE SCALE GENOMIC DNA]</scope>
    <source>
        <strain evidence="8 9">DSM 15522</strain>
    </source>
</reference>
<evidence type="ECO:0000259" key="7">
    <source>
        <dbReference type="Pfam" id="PF06305"/>
    </source>
</evidence>
<feature type="transmembrane region" description="Helical" evidence="6">
    <location>
        <begin position="7"/>
        <end position="24"/>
    </location>
</feature>
<comment type="caution">
    <text evidence="8">The sequence shown here is derived from an EMBL/GenBank/DDBJ whole genome shotgun (WGS) entry which is preliminary data.</text>
</comment>
<feature type="transmembrane region" description="Helical" evidence="6">
    <location>
        <begin position="44"/>
        <end position="69"/>
    </location>
</feature>
<evidence type="ECO:0000313" key="8">
    <source>
        <dbReference type="EMBL" id="SMP02379.1"/>
    </source>
</evidence>
<evidence type="ECO:0000313" key="9">
    <source>
        <dbReference type="Proteomes" id="UP001157911"/>
    </source>
</evidence>
<keyword evidence="2 6" id="KW-0812">Transmembrane</keyword>
<feature type="compositionally biased region" description="Basic and acidic residues" evidence="5">
    <location>
        <begin position="93"/>
        <end position="105"/>
    </location>
</feature>
<evidence type="ECO:0000256" key="5">
    <source>
        <dbReference type="SAM" id="MobiDB-lite"/>
    </source>
</evidence>
<accession>A0ABY1N7A4</accession>
<evidence type="ECO:0000256" key="6">
    <source>
        <dbReference type="SAM" id="Phobius"/>
    </source>
</evidence>
<keyword evidence="3 6" id="KW-1133">Transmembrane helix</keyword>
<dbReference type="RefSeq" id="WP_283399557.1">
    <property type="nucleotide sequence ID" value="NZ_FXUB01000001.1"/>
</dbReference>
<feature type="domain" description="Lipopolysaccharide assembly protein A" evidence="7">
    <location>
        <begin position="25"/>
        <end position="80"/>
    </location>
</feature>
<sequence>MTFKQTVYSFVVALIVVAVTLFALQNFQDVNVAIPFVGVFHTKLFVVIVFSFIAGFLTAGILSLLLKIITLPETLKKKRKVKGEAGPVPEVGENSKEKNSGEGNV</sequence>
<dbReference type="Pfam" id="PF06305">
    <property type="entry name" value="LapA_dom"/>
    <property type="match status" value="1"/>
</dbReference>
<dbReference type="EMBL" id="FXUB01000001">
    <property type="protein sequence ID" value="SMP02379.1"/>
    <property type="molecule type" value="Genomic_DNA"/>
</dbReference>
<protein>
    <submittedName>
        <fullName evidence="8">Uncharacterized integral membrane protein</fullName>
    </submittedName>
</protein>
<dbReference type="InterPro" id="IPR010445">
    <property type="entry name" value="LapA_dom"/>
</dbReference>
<evidence type="ECO:0000256" key="1">
    <source>
        <dbReference type="ARBA" id="ARBA00022475"/>
    </source>
</evidence>
<keyword evidence="1" id="KW-1003">Cell membrane</keyword>
<feature type="region of interest" description="Disordered" evidence="5">
    <location>
        <begin position="79"/>
        <end position="105"/>
    </location>
</feature>
<evidence type="ECO:0000256" key="3">
    <source>
        <dbReference type="ARBA" id="ARBA00022989"/>
    </source>
</evidence>
<evidence type="ECO:0000256" key="2">
    <source>
        <dbReference type="ARBA" id="ARBA00022692"/>
    </source>
</evidence>
<evidence type="ECO:0000256" key="4">
    <source>
        <dbReference type="ARBA" id="ARBA00023136"/>
    </source>
</evidence>
<name>A0ABY1N7A4_9BACT</name>
<gene>
    <name evidence="8" type="ORF">SAMN06265339_0043</name>
</gene>
<proteinExistence type="predicted"/>